<protein>
    <submittedName>
        <fullName evidence="2">Uncharacterized protein</fullName>
    </submittedName>
</protein>
<keyword evidence="3" id="KW-1185">Reference proteome</keyword>
<feature type="transmembrane region" description="Helical" evidence="1">
    <location>
        <begin position="65"/>
        <end position="83"/>
    </location>
</feature>
<name>A0A8J7L0X0_9CYAN</name>
<reference evidence="2 3" key="1">
    <citation type="journal article" date="2021" name="Int. J. Syst. Evol. Microbiol.">
        <title>Amazonocrinis nigriterrae gen. nov., sp. nov., Atlanticothrix silvestris gen. nov., sp. nov. and Dendronalium phyllosphericum gen. nov., sp. nov., nostocacean cyanobacteria from Brazilian environments.</title>
        <authorList>
            <person name="Alvarenga D.O."/>
            <person name="Andreote A.P.D."/>
            <person name="Branco L.H.Z."/>
            <person name="Delbaje E."/>
            <person name="Cruz R.B."/>
            <person name="Varani A.M."/>
            <person name="Fiore M.F."/>
        </authorList>
    </citation>
    <scope>NUCLEOTIDE SEQUENCE [LARGE SCALE GENOMIC DNA]</scope>
    <source>
        <strain evidence="2 3">CENA357</strain>
    </source>
</reference>
<evidence type="ECO:0000313" key="2">
    <source>
        <dbReference type="EMBL" id="MBH8553385.1"/>
    </source>
</evidence>
<keyword evidence="1" id="KW-1133">Transmembrane helix</keyword>
<comment type="caution">
    <text evidence="2">The sequence shown here is derived from an EMBL/GenBank/DDBJ whole genome shotgun (WGS) entry which is preliminary data.</text>
</comment>
<proteinExistence type="predicted"/>
<evidence type="ECO:0000313" key="3">
    <source>
        <dbReference type="Proteomes" id="UP000599391"/>
    </source>
</evidence>
<dbReference type="Proteomes" id="UP000599391">
    <property type="component" value="Unassembled WGS sequence"/>
</dbReference>
<gene>
    <name evidence="2" type="ORF">I8751_13575</name>
</gene>
<evidence type="ECO:0000256" key="1">
    <source>
        <dbReference type="SAM" id="Phobius"/>
    </source>
</evidence>
<accession>A0A8J7L0X0</accession>
<dbReference type="AlphaFoldDB" id="A0A8J7L0X0"/>
<keyword evidence="1" id="KW-0472">Membrane</keyword>
<sequence>MNLVTLEFLMLQRSPDTIEEIPAPSPTPPDPLIARGLQREQYLGIAILAVSLIAAVGYFSRRFEYALLFAFALSIVLIVFFLTI</sequence>
<dbReference type="EMBL" id="JAECZB010000030">
    <property type="protein sequence ID" value="MBH8553385.1"/>
    <property type="molecule type" value="Genomic_DNA"/>
</dbReference>
<feature type="transmembrane region" description="Helical" evidence="1">
    <location>
        <begin position="42"/>
        <end position="59"/>
    </location>
</feature>
<organism evidence="2 3">
    <name type="scientific">Atlanticothrix silvestris CENA357</name>
    <dbReference type="NCBI Taxonomy" id="1725252"/>
    <lineage>
        <taxon>Bacteria</taxon>
        <taxon>Bacillati</taxon>
        <taxon>Cyanobacteriota</taxon>
        <taxon>Cyanophyceae</taxon>
        <taxon>Nostocales</taxon>
        <taxon>Nodulariaceae</taxon>
        <taxon>Atlanticothrix</taxon>
        <taxon>Atlanticothrix silvestris</taxon>
    </lineage>
</organism>
<dbReference type="RefSeq" id="WP_214439672.1">
    <property type="nucleotide sequence ID" value="NZ_JAECZB010000030.1"/>
</dbReference>
<keyword evidence="1" id="KW-0812">Transmembrane</keyword>